<dbReference type="SUPFAM" id="SSF52058">
    <property type="entry name" value="L domain-like"/>
    <property type="match status" value="1"/>
</dbReference>
<evidence type="ECO:0000256" key="11">
    <source>
        <dbReference type="ARBA" id="ARBA00047899"/>
    </source>
</evidence>
<dbReference type="GO" id="GO:0005737">
    <property type="term" value="C:cytoplasm"/>
    <property type="evidence" value="ECO:0007669"/>
    <property type="project" value="UniProtKB-ARBA"/>
</dbReference>
<dbReference type="EC" id="2.7.11.1" evidence="3"/>
<dbReference type="Pfam" id="PF07714">
    <property type="entry name" value="PK_Tyr_Ser-Thr"/>
    <property type="match status" value="1"/>
</dbReference>
<feature type="repeat" description="ANK" evidence="13">
    <location>
        <begin position="293"/>
        <end position="315"/>
    </location>
</feature>
<comment type="similarity">
    <text evidence="2">Belongs to the protein kinase superfamily. TKL Ser/Thr protein kinase family. ROCO subfamily.</text>
</comment>
<name>A0AAV7KCX2_9METZ</name>
<dbReference type="SMART" id="SM00369">
    <property type="entry name" value="LRR_TYP"/>
    <property type="match status" value="6"/>
</dbReference>
<evidence type="ECO:0000256" key="6">
    <source>
        <dbReference type="ARBA" id="ARBA00022679"/>
    </source>
</evidence>
<evidence type="ECO:0000256" key="5">
    <source>
        <dbReference type="ARBA" id="ARBA00022614"/>
    </source>
</evidence>
<evidence type="ECO:0000256" key="13">
    <source>
        <dbReference type="PROSITE-ProRule" id="PRU00023"/>
    </source>
</evidence>
<dbReference type="Gene3D" id="3.30.70.1390">
    <property type="entry name" value="ROC domain from the Parkinson's disease-associated leucine-rich repeat kinase 2"/>
    <property type="match status" value="1"/>
</dbReference>
<dbReference type="PROSITE" id="PS51424">
    <property type="entry name" value="ROC"/>
    <property type="match status" value="1"/>
</dbReference>
<dbReference type="SMART" id="SM00175">
    <property type="entry name" value="RAB"/>
    <property type="match status" value="1"/>
</dbReference>
<dbReference type="SUPFAM" id="SSF56112">
    <property type="entry name" value="Protein kinase-like (PK-like)"/>
    <property type="match status" value="1"/>
</dbReference>
<proteinExistence type="inferred from homology"/>
<comment type="catalytic activity">
    <reaction evidence="11">
        <text>L-threonyl-[protein] + ATP = O-phospho-L-threonyl-[protein] + ADP + H(+)</text>
        <dbReference type="Rhea" id="RHEA:46608"/>
        <dbReference type="Rhea" id="RHEA-COMP:11060"/>
        <dbReference type="Rhea" id="RHEA-COMP:11605"/>
        <dbReference type="ChEBI" id="CHEBI:15378"/>
        <dbReference type="ChEBI" id="CHEBI:30013"/>
        <dbReference type="ChEBI" id="CHEBI:30616"/>
        <dbReference type="ChEBI" id="CHEBI:61977"/>
        <dbReference type="ChEBI" id="CHEBI:456216"/>
        <dbReference type="EC" id="2.7.11.1"/>
    </reaction>
</comment>
<dbReference type="PROSITE" id="PS00108">
    <property type="entry name" value="PROTEIN_KINASE_ST"/>
    <property type="match status" value="1"/>
</dbReference>
<dbReference type="PROSITE" id="PS50011">
    <property type="entry name" value="PROTEIN_KINASE_DOM"/>
    <property type="match status" value="1"/>
</dbReference>
<dbReference type="InterPro" id="IPR020859">
    <property type="entry name" value="ROC"/>
</dbReference>
<comment type="cofactor">
    <cofactor evidence="1">
        <name>Mg(2+)</name>
        <dbReference type="ChEBI" id="CHEBI:18420"/>
    </cofactor>
</comment>
<dbReference type="GO" id="GO:0004674">
    <property type="term" value="F:protein serine/threonine kinase activity"/>
    <property type="evidence" value="ECO:0007669"/>
    <property type="project" value="UniProtKB-KW"/>
</dbReference>
<feature type="binding site" evidence="14">
    <location>
        <position position="1756"/>
    </location>
    <ligand>
        <name>ATP</name>
        <dbReference type="ChEBI" id="CHEBI:30616"/>
    </ligand>
</feature>
<evidence type="ECO:0000256" key="14">
    <source>
        <dbReference type="PROSITE-ProRule" id="PRU10141"/>
    </source>
</evidence>
<feature type="domain" description="Roc" evidence="16">
    <location>
        <begin position="1072"/>
        <end position="1258"/>
    </location>
</feature>
<dbReference type="PANTHER" id="PTHR44329:SF288">
    <property type="entry name" value="MITOGEN-ACTIVATED PROTEIN KINASE KINASE KINASE 20"/>
    <property type="match status" value="1"/>
</dbReference>
<reference evidence="17 18" key="1">
    <citation type="journal article" date="2023" name="BMC Biol.">
        <title>The compact genome of the sponge Oopsacas minuta (Hexactinellida) is lacking key metazoan core genes.</title>
        <authorList>
            <person name="Santini S."/>
            <person name="Schenkelaars Q."/>
            <person name="Jourda C."/>
            <person name="Duchesne M."/>
            <person name="Belahbib H."/>
            <person name="Rocher C."/>
            <person name="Selva M."/>
            <person name="Riesgo A."/>
            <person name="Vervoort M."/>
            <person name="Leys S.P."/>
            <person name="Kodjabachian L."/>
            <person name="Le Bivic A."/>
            <person name="Borchiellini C."/>
            <person name="Claverie J.M."/>
            <person name="Renard E."/>
        </authorList>
    </citation>
    <scope>NUCLEOTIDE SEQUENCE [LARGE SCALE GENOMIC DNA]</scope>
    <source>
        <strain evidence="17">SPO-2</strain>
    </source>
</reference>
<dbReference type="Gene3D" id="1.10.510.10">
    <property type="entry name" value="Transferase(Phosphotransferase) domain 1"/>
    <property type="match status" value="1"/>
</dbReference>
<feature type="repeat" description="ANK" evidence="13">
    <location>
        <begin position="41"/>
        <end position="73"/>
    </location>
</feature>
<comment type="catalytic activity">
    <reaction evidence="12">
        <text>L-seryl-[protein] + ATP = O-phospho-L-seryl-[protein] + ADP + H(+)</text>
        <dbReference type="Rhea" id="RHEA:17989"/>
        <dbReference type="Rhea" id="RHEA-COMP:9863"/>
        <dbReference type="Rhea" id="RHEA-COMP:11604"/>
        <dbReference type="ChEBI" id="CHEBI:15378"/>
        <dbReference type="ChEBI" id="CHEBI:29999"/>
        <dbReference type="ChEBI" id="CHEBI:30616"/>
        <dbReference type="ChEBI" id="CHEBI:83421"/>
        <dbReference type="ChEBI" id="CHEBI:456216"/>
        <dbReference type="EC" id="2.7.11.1"/>
    </reaction>
</comment>
<evidence type="ECO:0000256" key="8">
    <source>
        <dbReference type="ARBA" id="ARBA00022741"/>
    </source>
</evidence>
<evidence type="ECO:0000256" key="9">
    <source>
        <dbReference type="ARBA" id="ARBA00022777"/>
    </source>
</evidence>
<comment type="caution">
    <text evidence="17">The sequence shown here is derived from an EMBL/GenBank/DDBJ whole genome shotgun (WGS) entry which is preliminary data.</text>
</comment>
<dbReference type="InterPro" id="IPR002110">
    <property type="entry name" value="Ankyrin_rpt"/>
</dbReference>
<dbReference type="InterPro" id="IPR011009">
    <property type="entry name" value="Kinase-like_dom_sf"/>
</dbReference>
<dbReference type="GO" id="GO:0009966">
    <property type="term" value="P:regulation of signal transduction"/>
    <property type="evidence" value="ECO:0007669"/>
    <property type="project" value="UniProtKB-ARBA"/>
</dbReference>
<gene>
    <name evidence="17" type="ORF">LOD99_14734</name>
</gene>
<evidence type="ECO:0000256" key="1">
    <source>
        <dbReference type="ARBA" id="ARBA00001946"/>
    </source>
</evidence>
<keyword evidence="18" id="KW-1185">Reference proteome</keyword>
<dbReference type="InterPro" id="IPR000719">
    <property type="entry name" value="Prot_kinase_dom"/>
</dbReference>
<keyword evidence="10 14" id="KW-0067">ATP-binding</keyword>
<dbReference type="InterPro" id="IPR032675">
    <property type="entry name" value="LRR_dom_sf"/>
</dbReference>
<keyword evidence="8 14" id="KW-0547">Nucleotide-binding</keyword>
<protein>
    <recommendedName>
        <fullName evidence="3">non-specific serine/threonine protein kinase</fullName>
        <ecNumber evidence="3">2.7.11.1</ecNumber>
    </recommendedName>
</protein>
<dbReference type="Pfam" id="PF12796">
    <property type="entry name" value="Ank_2"/>
    <property type="match status" value="2"/>
</dbReference>
<evidence type="ECO:0000313" key="18">
    <source>
        <dbReference type="Proteomes" id="UP001165289"/>
    </source>
</evidence>
<evidence type="ECO:0000313" key="17">
    <source>
        <dbReference type="EMBL" id="KAI6659058.1"/>
    </source>
</evidence>
<evidence type="ECO:0000256" key="12">
    <source>
        <dbReference type="ARBA" id="ARBA00048679"/>
    </source>
</evidence>
<evidence type="ECO:0000256" key="3">
    <source>
        <dbReference type="ARBA" id="ARBA00012513"/>
    </source>
</evidence>
<dbReference type="PANTHER" id="PTHR44329">
    <property type="entry name" value="SERINE/THREONINE-PROTEIN KINASE TNNI3K-RELATED"/>
    <property type="match status" value="1"/>
</dbReference>
<dbReference type="GO" id="GO:0005525">
    <property type="term" value="F:GTP binding"/>
    <property type="evidence" value="ECO:0007669"/>
    <property type="project" value="UniProtKB-KW"/>
</dbReference>
<keyword evidence="13" id="KW-0040">ANK repeat</keyword>
<evidence type="ECO:0000256" key="10">
    <source>
        <dbReference type="ARBA" id="ARBA00022840"/>
    </source>
</evidence>
<dbReference type="InterPro" id="IPR027417">
    <property type="entry name" value="P-loop_NTPase"/>
</dbReference>
<dbReference type="InterPro" id="IPR017441">
    <property type="entry name" value="Protein_kinase_ATP_BS"/>
</dbReference>
<sequence length="2442" mass="278078">MANKKINAIASLQNGSLDKELCRLDANQASKILNQNSPNHFGRTVLHLACEHGQYEAVKCCLEFGARPNNTSTSADLRKSPLHVLIQKLPPNTVEITKLLLAYRADPKIVDSSKNTPLDYAHQKNHKQLIQLLSKATSIYQSASGIATREAPVIHKEIENKVEGSNEKIMELLSKCYLKTLSTFDYNNWSLINRAIVNSNFKLAESLVEHTLEIPSTKNPSNFSPLHLLTIFKCTTLFKNIITKFPRLLLSRDNDKNTPLHLACRNGVFELVCLMLPDNRPLQYVDVNATNMRGTTPLHYAAREGHICITEYLLQCTKTNCIDSTKQTFLLKAILSERIDLIHTLLSNHSHVVGQLINYQDNEGRTFLQHIVSKGLHNIVRQILKLNPSVTTVGLLTLQGYKKYKSTYAEFEFSLDEEIDGIDESLPPIMPNDSVQISQLRRTPSNPLKSSNNLNSLDTSIDFYPSSQRNSFNTSTSGSYPKCGSSLESKNSDNVSANVNVGKQSYPTDIPQEHSRNVSKFQKSSNFILNKSTNVTVLIESLLLDDLSSFQLIIDYILEKNIPISALPDFQSAVCLAIRIKKWRAVEILLKLTYNEKIEYEVIWNRLYLTNEALNEVIQDITSFKFLTSTDMVFQNLMVLDIHNNELTEIPSFIVQMKELRRLSLVNNKIENISHEIFSMKELRELNLSGNSVKFIHHLANEPLISLLKSKLDKLELENCGLEQFPPVIEELYKLHDLNLSQNNINSIPCYIWKHKGIRRLNLSRNKLTHLTTKLLRPNAIVRSSNNIVGEVRMRAPRRFSTYYDKRGSRERFQTLPITSDSIPVRSVQRASFEHSIIPGLQFNVQLNNDLSELNLSYNEFAYFPTDMSGLTPTLKKLNMSYNKIQTIYLSLIPYTLIELNLDGNLIDTFSCDDPYSRSKGIAEGTSTLCSEEHDALNWLKNLSINDNKLKEFPLLVHYSENEGCSNIIRQHNMEKRLRFPVLEVLSIVNNVITLLTPEIQYQASIQEIYLDGNAELAKLPYEIGYLKCFNRLQIISVENCPKIGNIPPHIYNHGNINTPLLMPYFRAQLKGSVQNNLVKLMVIGSFNQGKTSLLRRLKGLGLTERNPTKGVEIDSWKCDFGRAKSITFVTWDFAGQEEYYATHQCFLSTGALYILCFSLETFTEDAKSMQTMTEWLQSIELRAPRSPVIIVGTHLDKVSENVALVIKETLQEKFVTEGASRIEQLPHVIDVMLVCCIPEKSFFSKLNKKMDQLKDRILDVVGHLSMHYNRIRQTISYLYKRDADSKSPTLLLNQQTPKDYENLREKLFKVSSTLLVEAKPPILKDSELKSHAEHIIDNPDDLFDAVEHLHMQGSILHFNTPLLKDVYFLDPNWLCKQMARVIGAHTDTNNSNGLVSLVDLESSLKDISQFWNKFVRLLEQFQIMLRFSEEEVLIPSQLPVEPINLVGLYKIFTENLYPDHKDKYFVRIWPLVNVPHGFWPRLLCRVAQDPVIMSLVSKKSHATISIMGSLKERKEEIKRKRIISDANLPTFDSDINWNFWRSGVQLVDKHGEIQFEIIELSQDNPEIVEEDNTPDCYIDQHRFYIEKKFRVLSVVHVQNDELATDCQIFVRITQHINSLFEAWFPGILTDYQVPSYYPCPRCFYQDTKQSVPHIQDQGYSGTFIKFGQTIWSTFTEEHCFRRSGENSPVKCHWHGNIDISRIAPDVKLLDVGPDRVLDMNTIRLGSQLGAGTYGVVYKGEIWDHYDNDSIPCAIKLFVGNTFGRSYDHILEHMSEEDQWNSYIELRKELSPMVNLTHPNLSLLLGVTMSPLQIVMGLARKGSLLTMINKYSEKKAIFHPKIAASSILQIASGLNYLHSNNLVHLDLKAANILVWDFPEPDEQTADSKVLLKLADYGTVLHCDTLGVRMSNLVGTPGYIAPEVVLFSGKQSFTSKADVFSFAMVLYEILSYRPPFVNFDSEHDQKWAPAQGRRPLLRAEEKYSPCLFQDLMTACWTADPDDRPTMEECENIASNPLFSEIRSIMSFEKMVRFASHAVITNTLSETRIPGDSMDLQPLGMEGGLTDSMKRYGSMSMEPRKPRIKSDIIDFGNLLTGENTQIWLGAFNDPYRNKVAIVQYLHGQLGSRVWFVDVLPSGGDAYITVLTSVNKQVWLGTNEGKIIVIDGTCFKKLPVEYSNLNTNEIHAIKHVEIMKKVFISFRSNDVAILEDKLEVELSGNYKFIITVFITTDNPIFTFHPVQRHTNSWEVWGTKDGCTIEVFPQLPNGKLGQNFSKSLSVDPTVKYQRFHCIASCFQEDIPEQKIDGYAVVWISEWQRATAYVMGVLSRSLRAGVPIPKDLNNPDAIKEISSMYNKGRTIYLGVSDGHVYKFDMVSRQLLNSYAIHQTKVRKIIPLPALANGSVCAEKCCEDQQIVITVGNGFYQHIPSVKKSRDLCLVAFSLS</sequence>
<organism evidence="17 18">
    <name type="scientific">Oopsacas minuta</name>
    <dbReference type="NCBI Taxonomy" id="111878"/>
    <lineage>
        <taxon>Eukaryota</taxon>
        <taxon>Metazoa</taxon>
        <taxon>Porifera</taxon>
        <taxon>Hexactinellida</taxon>
        <taxon>Hexasterophora</taxon>
        <taxon>Lyssacinosida</taxon>
        <taxon>Leucopsacidae</taxon>
        <taxon>Oopsacas</taxon>
    </lineage>
</organism>
<dbReference type="SMART" id="SM00248">
    <property type="entry name" value="ANK"/>
    <property type="match status" value="8"/>
</dbReference>
<dbReference type="GO" id="GO:0005524">
    <property type="term" value="F:ATP binding"/>
    <property type="evidence" value="ECO:0007669"/>
    <property type="project" value="UniProtKB-UniRule"/>
</dbReference>
<dbReference type="InterPro" id="IPR036770">
    <property type="entry name" value="Ankyrin_rpt-contain_sf"/>
</dbReference>
<dbReference type="InterPro" id="IPR003591">
    <property type="entry name" value="Leu-rich_rpt_typical-subtyp"/>
</dbReference>
<keyword evidence="7" id="KW-0677">Repeat</keyword>
<dbReference type="Pfam" id="PF13855">
    <property type="entry name" value="LRR_8"/>
    <property type="match status" value="1"/>
</dbReference>
<dbReference type="PROSITE" id="PS51450">
    <property type="entry name" value="LRR"/>
    <property type="match status" value="4"/>
</dbReference>
<dbReference type="Gene3D" id="3.40.50.300">
    <property type="entry name" value="P-loop containing nucleotide triphosphate hydrolases"/>
    <property type="match status" value="1"/>
</dbReference>
<dbReference type="PROSITE" id="PS00107">
    <property type="entry name" value="PROTEIN_KINASE_ATP"/>
    <property type="match status" value="1"/>
</dbReference>
<dbReference type="Pfam" id="PF08477">
    <property type="entry name" value="Roc"/>
    <property type="match status" value="1"/>
</dbReference>
<evidence type="ECO:0000256" key="4">
    <source>
        <dbReference type="ARBA" id="ARBA00022527"/>
    </source>
</evidence>
<dbReference type="InterPro" id="IPR001245">
    <property type="entry name" value="Ser-Thr/Tyr_kinase_cat_dom"/>
</dbReference>
<dbReference type="Proteomes" id="UP001165289">
    <property type="component" value="Unassembled WGS sequence"/>
</dbReference>
<dbReference type="PRINTS" id="PR00449">
    <property type="entry name" value="RASTRNSFRMNG"/>
</dbReference>
<dbReference type="InterPro" id="IPR001611">
    <property type="entry name" value="Leu-rich_rpt"/>
</dbReference>
<dbReference type="PROSITE" id="PS50088">
    <property type="entry name" value="ANK_REPEAT"/>
    <property type="match status" value="2"/>
</dbReference>
<evidence type="ECO:0000256" key="2">
    <source>
        <dbReference type="ARBA" id="ARBA00008171"/>
    </source>
</evidence>
<keyword evidence="9" id="KW-0418">Kinase</keyword>
<evidence type="ECO:0000259" key="16">
    <source>
        <dbReference type="PROSITE" id="PS51424"/>
    </source>
</evidence>
<dbReference type="InterPro" id="IPR051681">
    <property type="entry name" value="Ser/Thr_Kinases-Pseudokinases"/>
</dbReference>
<dbReference type="SMART" id="SM00220">
    <property type="entry name" value="S_TKc"/>
    <property type="match status" value="1"/>
</dbReference>
<dbReference type="Pfam" id="PF16095">
    <property type="entry name" value="COR-A"/>
    <property type="match status" value="1"/>
</dbReference>
<keyword evidence="6" id="KW-0808">Transferase</keyword>
<keyword evidence="5" id="KW-0433">Leucine-rich repeat</keyword>
<keyword evidence="4" id="KW-0723">Serine/threonine-protein kinase</keyword>
<dbReference type="Gene3D" id="1.25.40.20">
    <property type="entry name" value="Ankyrin repeat-containing domain"/>
    <property type="match status" value="2"/>
</dbReference>
<evidence type="ECO:0000259" key="15">
    <source>
        <dbReference type="PROSITE" id="PS50011"/>
    </source>
</evidence>
<dbReference type="Gene3D" id="3.30.200.20">
    <property type="entry name" value="Phosphorylase Kinase, domain 1"/>
    <property type="match status" value="1"/>
</dbReference>
<evidence type="ECO:0000256" key="7">
    <source>
        <dbReference type="ARBA" id="ARBA00022737"/>
    </source>
</evidence>
<dbReference type="PROSITE" id="PS50297">
    <property type="entry name" value="ANK_REP_REGION"/>
    <property type="match status" value="2"/>
</dbReference>
<dbReference type="InterPro" id="IPR032171">
    <property type="entry name" value="COR-A"/>
</dbReference>
<dbReference type="EMBL" id="JAKMXF010000066">
    <property type="protein sequence ID" value="KAI6659058.1"/>
    <property type="molecule type" value="Genomic_DNA"/>
</dbReference>
<dbReference type="SUPFAM" id="SSF52540">
    <property type="entry name" value="P-loop containing nucleoside triphosphate hydrolases"/>
    <property type="match status" value="1"/>
</dbReference>
<accession>A0AAV7KCX2</accession>
<dbReference type="Gene3D" id="3.80.10.10">
    <property type="entry name" value="Ribonuclease Inhibitor"/>
    <property type="match status" value="2"/>
</dbReference>
<dbReference type="InterPro" id="IPR008271">
    <property type="entry name" value="Ser/Thr_kinase_AS"/>
</dbReference>
<feature type="domain" description="Protein kinase" evidence="15">
    <location>
        <begin position="1723"/>
        <end position="2017"/>
    </location>
</feature>
<dbReference type="SUPFAM" id="SSF48403">
    <property type="entry name" value="Ankyrin repeat"/>
    <property type="match status" value="1"/>
</dbReference>